<feature type="transmembrane region" description="Helical" evidence="1">
    <location>
        <begin position="15"/>
        <end position="32"/>
    </location>
</feature>
<feature type="transmembrane region" description="Helical" evidence="1">
    <location>
        <begin position="184"/>
        <end position="201"/>
    </location>
</feature>
<proteinExistence type="predicted"/>
<dbReference type="STRING" id="163003.CL1_1925"/>
<feature type="transmembrane region" description="Helical" evidence="1">
    <location>
        <begin position="114"/>
        <end position="135"/>
    </location>
</feature>
<protein>
    <submittedName>
        <fullName evidence="2">Uncharacterized protein</fullName>
    </submittedName>
</protein>
<dbReference type="OrthoDB" id="101013at2157"/>
<dbReference type="KEGG" id="thm:CL1_1925"/>
<keyword evidence="1" id="KW-0472">Membrane</keyword>
<dbReference type="EMBL" id="CP003651">
    <property type="protein sequence ID" value="AFL96120.1"/>
    <property type="molecule type" value="Genomic_DNA"/>
</dbReference>
<name>I3ZWN6_THECF</name>
<evidence type="ECO:0000313" key="2">
    <source>
        <dbReference type="EMBL" id="AFL96120.1"/>
    </source>
</evidence>
<evidence type="ECO:0000256" key="1">
    <source>
        <dbReference type="SAM" id="Phobius"/>
    </source>
</evidence>
<reference evidence="2 3" key="1">
    <citation type="journal article" date="2012" name="J. Bacteriol.">
        <title>Complete Genome Sequence of the Hyperthermophilic Archaeon Thermococcus sp. Strain CL1, Isolated from a Paralvinella sp. Polychaete Worm Collected from a Hydrothermal Vent.</title>
        <authorList>
            <person name="Jung J.H."/>
            <person name="Holden J.F."/>
            <person name="Seo D.H."/>
            <person name="Park K.H."/>
            <person name="Shin H."/>
            <person name="Ryu S."/>
            <person name="Lee J.H."/>
            <person name="Park C.S."/>
        </authorList>
    </citation>
    <scope>NUCLEOTIDE SEQUENCE [LARGE SCALE GENOMIC DNA]</scope>
    <source>
        <strain evidence="3">DSM 27260 / KACC 17922 / CL1</strain>
    </source>
</reference>
<dbReference type="Proteomes" id="UP000006064">
    <property type="component" value="Chromosome"/>
</dbReference>
<organism evidence="2 3">
    <name type="scientific">Thermococcus cleftensis (strain DSM 27260 / KACC 17922 / CL1)</name>
    <dbReference type="NCBI Taxonomy" id="163003"/>
    <lineage>
        <taxon>Archaea</taxon>
        <taxon>Methanobacteriati</taxon>
        <taxon>Methanobacteriota</taxon>
        <taxon>Thermococci</taxon>
        <taxon>Thermococcales</taxon>
        <taxon>Thermococcaceae</taxon>
        <taxon>Thermococcus</taxon>
    </lineage>
</organism>
<feature type="transmembrane region" description="Helical" evidence="1">
    <location>
        <begin position="230"/>
        <end position="249"/>
    </location>
</feature>
<feature type="transmembrane region" description="Helical" evidence="1">
    <location>
        <begin position="76"/>
        <end position="93"/>
    </location>
</feature>
<feature type="transmembrane region" description="Helical" evidence="1">
    <location>
        <begin position="155"/>
        <end position="177"/>
    </location>
</feature>
<dbReference type="HOGENOM" id="CLU_093725_0_0_2"/>
<dbReference type="RefSeq" id="WP_014789751.1">
    <property type="nucleotide sequence ID" value="NC_018015.1"/>
</dbReference>
<sequence length="255" mass="27509">MGRLYTLFRWEMNDIVKNVLLLLGLVLTGMAMKRSLMGVDSIPGSISGTEISLFGPSTATGVAVSIQGLLSLDDVWTLLSFLILLLGALTFRYDRDSGVARSIYSLPYSNTEIFGVKLLSLIIYAFAMVLLPFAYVTLTTYASIAGHISEITSGFLGDALLLVAFLLLYLVAVATLVSLASPNAFLAFMVGFAVIYAPRVTGSSGIPPQLFINAITRSGSTGFTPFTAEYLGWGVLVPLVLFALSWVLIRRRDVV</sequence>
<dbReference type="AlphaFoldDB" id="I3ZWN6"/>
<keyword evidence="3" id="KW-1185">Reference proteome</keyword>
<dbReference type="GeneID" id="13037233"/>
<accession>I3ZWN6</accession>
<gene>
    <name evidence="2" type="ORF">CL1_1925</name>
</gene>
<keyword evidence="1" id="KW-0812">Transmembrane</keyword>
<evidence type="ECO:0000313" key="3">
    <source>
        <dbReference type="Proteomes" id="UP000006064"/>
    </source>
</evidence>
<keyword evidence="1" id="KW-1133">Transmembrane helix</keyword>